<dbReference type="PANTHER" id="PTHR32015:SF1">
    <property type="entry name" value="LIPASE"/>
    <property type="match status" value="1"/>
</dbReference>
<organism evidence="2 3">
    <name type="scientific">Streptomyces huasconensis</name>
    <dbReference type="NCBI Taxonomy" id="1854574"/>
    <lineage>
        <taxon>Bacteria</taxon>
        <taxon>Bacillati</taxon>
        <taxon>Actinomycetota</taxon>
        <taxon>Actinomycetes</taxon>
        <taxon>Kitasatosporales</taxon>
        <taxon>Streptomycetaceae</taxon>
        <taxon>Streptomyces</taxon>
    </lineage>
</organism>
<feature type="signal peptide" evidence="1">
    <location>
        <begin position="1"/>
        <end position="30"/>
    </location>
</feature>
<sequence>MHLRHAVRSLMTAAAALALGVACFAAPASAATPSAPSAPRASLLDIPPRGANDWSCKPDPTHPQPVVLVNGTFKLMAENWAVLSPKLKRAGYCVFAFNYGHMATDPVASSAAELKDFVEAVRGATGAAKVDLVGHSQGGMMPRYYVKFLGGADKVDDLIGIVPSNHGTTNPLAKPLGDTVCPACTDQITGSDLLTRLNAGTQTPPGPDYTVVTTRYDEVVVPYTNALLSGPKEYVTNVVLQDRCPLDPFMHDQATKDPVVAQWVLDALGRKGPADADFQPRCAG</sequence>
<evidence type="ECO:0000256" key="1">
    <source>
        <dbReference type="SAM" id="SignalP"/>
    </source>
</evidence>
<dbReference type="InterPro" id="IPR002918">
    <property type="entry name" value="Lipase_EstA/Esterase_EstB"/>
</dbReference>
<dbReference type="Proteomes" id="UP001553843">
    <property type="component" value="Unassembled WGS sequence"/>
</dbReference>
<name>A0ABV3LSD1_9ACTN</name>
<keyword evidence="1" id="KW-0732">Signal</keyword>
<protein>
    <submittedName>
        <fullName evidence="2">Alpha/beta fold hydrolase</fullName>
    </submittedName>
</protein>
<dbReference type="SUPFAM" id="SSF53474">
    <property type="entry name" value="alpha/beta-Hydrolases"/>
    <property type="match status" value="1"/>
</dbReference>
<dbReference type="PANTHER" id="PTHR32015">
    <property type="entry name" value="FASTING INDUCED LIPASE"/>
    <property type="match status" value="1"/>
</dbReference>
<evidence type="ECO:0000313" key="2">
    <source>
        <dbReference type="EMBL" id="MEW2362245.1"/>
    </source>
</evidence>
<proteinExistence type="predicted"/>
<feature type="chain" id="PRO_5047537286" evidence="1">
    <location>
        <begin position="31"/>
        <end position="284"/>
    </location>
</feature>
<comment type="caution">
    <text evidence="2">The sequence shown here is derived from an EMBL/GenBank/DDBJ whole genome shotgun (WGS) entry which is preliminary data.</text>
</comment>
<gene>
    <name evidence="2" type="ORF">AB0887_09820</name>
</gene>
<keyword evidence="2" id="KW-0378">Hydrolase</keyword>
<dbReference type="RefSeq" id="WP_359771089.1">
    <property type="nucleotide sequence ID" value="NZ_JBEYRR010000001.1"/>
</dbReference>
<dbReference type="EMBL" id="JBEYRS010000003">
    <property type="protein sequence ID" value="MEW2362245.1"/>
    <property type="molecule type" value="Genomic_DNA"/>
</dbReference>
<accession>A0ABV3LSD1</accession>
<dbReference type="PROSITE" id="PS51257">
    <property type="entry name" value="PROKAR_LIPOPROTEIN"/>
    <property type="match status" value="1"/>
</dbReference>
<dbReference type="Gene3D" id="3.40.50.1820">
    <property type="entry name" value="alpha/beta hydrolase"/>
    <property type="match status" value="1"/>
</dbReference>
<reference evidence="2 3" key="1">
    <citation type="submission" date="2024-06" db="EMBL/GenBank/DDBJ databases">
        <title>The Natural Products Discovery Center: Release of the First 8490 Sequenced Strains for Exploring Actinobacteria Biosynthetic Diversity.</title>
        <authorList>
            <person name="Kalkreuter E."/>
            <person name="Kautsar S.A."/>
            <person name="Yang D."/>
            <person name="Bader C.D."/>
            <person name="Teijaro C.N."/>
            <person name="Fluegel L."/>
            <person name="Davis C.M."/>
            <person name="Simpson J.R."/>
            <person name="Lauterbach L."/>
            <person name="Steele A.D."/>
            <person name="Gui C."/>
            <person name="Meng S."/>
            <person name="Li G."/>
            <person name="Viehrig K."/>
            <person name="Ye F."/>
            <person name="Su P."/>
            <person name="Kiefer A.F."/>
            <person name="Nichols A."/>
            <person name="Cepeda A.J."/>
            <person name="Yan W."/>
            <person name="Fan B."/>
            <person name="Jiang Y."/>
            <person name="Adhikari A."/>
            <person name="Zheng C.-J."/>
            <person name="Schuster L."/>
            <person name="Cowan T.M."/>
            <person name="Smanski M.J."/>
            <person name="Chevrette M.G."/>
            <person name="De Carvalho L.P.S."/>
            <person name="Shen B."/>
        </authorList>
    </citation>
    <scope>NUCLEOTIDE SEQUENCE [LARGE SCALE GENOMIC DNA]</scope>
    <source>
        <strain evidence="2 3">NPDC047833</strain>
    </source>
</reference>
<evidence type="ECO:0000313" key="3">
    <source>
        <dbReference type="Proteomes" id="UP001553843"/>
    </source>
</evidence>
<dbReference type="Pfam" id="PF01674">
    <property type="entry name" value="Lipase_2"/>
    <property type="match status" value="1"/>
</dbReference>
<dbReference type="InterPro" id="IPR029058">
    <property type="entry name" value="AB_hydrolase_fold"/>
</dbReference>
<dbReference type="GO" id="GO:0016787">
    <property type="term" value="F:hydrolase activity"/>
    <property type="evidence" value="ECO:0007669"/>
    <property type="project" value="UniProtKB-KW"/>
</dbReference>
<keyword evidence="3" id="KW-1185">Reference proteome</keyword>